<dbReference type="Pfam" id="PF00501">
    <property type="entry name" value="AMP-binding"/>
    <property type="match status" value="4"/>
</dbReference>
<evidence type="ECO:0000256" key="4">
    <source>
        <dbReference type="ARBA" id="ARBA00022553"/>
    </source>
</evidence>
<gene>
    <name evidence="10" type="ORF">SAMN04488542_10714</name>
</gene>
<dbReference type="SUPFAM" id="SSF47336">
    <property type="entry name" value="ACP-like"/>
    <property type="match status" value="4"/>
</dbReference>
<dbReference type="NCBIfam" id="TIGR01733">
    <property type="entry name" value="AA-adenyl-dom"/>
    <property type="match status" value="4"/>
</dbReference>
<comment type="cofactor">
    <cofactor evidence="1">
        <name>pantetheine 4'-phosphate</name>
        <dbReference type="ChEBI" id="CHEBI:47942"/>
    </cofactor>
</comment>
<dbReference type="InterPro" id="IPR020845">
    <property type="entry name" value="AMP-binding_CS"/>
</dbReference>
<dbReference type="SUPFAM" id="SSF56801">
    <property type="entry name" value="Acetyl-CoA synthetase-like"/>
    <property type="match status" value="4"/>
</dbReference>
<evidence type="ECO:0000259" key="9">
    <source>
        <dbReference type="PROSITE" id="PS50075"/>
    </source>
</evidence>
<dbReference type="RefSeq" id="WP_091228261.1">
    <property type="nucleotide sequence ID" value="NZ_FNBG01000007.1"/>
</dbReference>
<organism evidence="10 11">
    <name type="scientific">Fontibacillus panacisegetis</name>
    <dbReference type="NCBI Taxonomy" id="670482"/>
    <lineage>
        <taxon>Bacteria</taxon>
        <taxon>Bacillati</taxon>
        <taxon>Bacillota</taxon>
        <taxon>Bacilli</taxon>
        <taxon>Bacillales</taxon>
        <taxon>Paenibacillaceae</taxon>
        <taxon>Fontibacillus</taxon>
    </lineage>
</organism>
<dbReference type="InterPro" id="IPR010060">
    <property type="entry name" value="NRPS_synth"/>
</dbReference>
<dbReference type="FunFam" id="3.40.50.980:FF:000001">
    <property type="entry name" value="Non-ribosomal peptide synthetase"/>
    <property type="match status" value="4"/>
</dbReference>
<dbReference type="PANTHER" id="PTHR45527:SF14">
    <property type="entry name" value="PLIPASTATIN SYNTHASE SUBUNIT B"/>
    <property type="match status" value="1"/>
</dbReference>
<dbReference type="GO" id="GO:0043041">
    <property type="term" value="P:amino acid activation for nonribosomal peptide biosynthetic process"/>
    <property type="evidence" value="ECO:0007669"/>
    <property type="project" value="TreeGrafter"/>
</dbReference>
<evidence type="ECO:0000256" key="7">
    <source>
        <dbReference type="ARBA" id="ARBA00023194"/>
    </source>
</evidence>
<dbReference type="InterPro" id="IPR036736">
    <property type="entry name" value="ACP-like_sf"/>
</dbReference>
<protein>
    <submittedName>
        <fullName evidence="10">Non-ribosomal peptide synthase domain TIGR01720/amino acid adenylation domain-containing protein</fullName>
    </submittedName>
</protein>
<keyword evidence="8" id="KW-0511">Multifunctional enzyme</keyword>
<dbReference type="Pfam" id="PF00550">
    <property type="entry name" value="PP-binding"/>
    <property type="match status" value="4"/>
</dbReference>
<accession>A0A1G7J453</accession>
<dbReference type="PANTHER" id="PTHR45527">
    <property type="entry name" value="NONRIBOSOMAL PEPTIDE SYNTHETASE"/>
    <property type="match status" value="1"/>
</dbReference>
<dbReference type="GO" id="GO:0017000">
    <property type="term" value="P:antibiotic biosynthetic process"/>
    <property type="evidence" value="ECO:0007669"/>
    <property type="project" value="UniProtKB-KW"/>
</dbReference>
<dbReference type="InterPro" id="IPR045851">
    <property type="entry name" value="AMP-bd_C_sf"/>
</dbReference>
<dbReference type="CDD" id="cd19531">
    <property type="entry name" value="LCL_NRPS-like"/>
    <property type="match status" value="2"/>
</dbReference>
<dbReference type="FunFam" id="1.10.1200.10:FF:000005">
    <property type="entry name" value="Nonribosomal peptide synthetase 1"/>
    <property type="match status" value="4"/>
</dbReference>
<dbReference type="EMBL" id="FNBG01000007">
    <property type="protein sequence ID" value="SDF19663.1"/>
    <property type="molecule type" value="Genomic_DNA"/>
</dbReference>
<dbReference type="Gene3D" id="1.10.1200.10">
    <property type="entry name" value="ACP-like"/>
    <property type="match status" value="4"/>
</dbReference>
<dbReference type="Pfam" id="PF00668">
    <property type="entry name" value="Condensation"/>
    <property type="match status" value="6"/>
</dbReference>
<dbReference type="SUPFAM" id="SSF52777">
    <property type="entry name" value="CoA-dependent acyltransferases"/>
    <property type="match status" value="11"/>
</dbReference>
<dbReference type="CDD" id="cd19534">
    <property type="entry name" value="E_NRPS"/>
    <property type="match status" value="1"/>
</dbReference>
<evidence type="ECO:0000256" key="3">
    <source>
        <dbReference type="ARBA" id="ARBA00022450"/>
    </source>
</evidence>
<evidence type="ECO:0000313" key="11">
    <source>
        <dbReference type="Proteomes" id="UP000198972"/>
    </source>
</evidence>
<feature type="domain" description="Carrier" evidence="9">
    <location>
        <begin position="4594"/>
        <end position="4668"/>
    </location>
</feature>
<comment type="similarity">
    <text evidence="2">Belongs to the ATP-dependent AMP-binding enzyme family.</text>
</comment>
<dbReference type="InterPro" id="IPR000873">
    <property type="entry name" value="AMP-dep_synth/lig_dom"/>
</dbReference>
<dbReference type="GO" id="GO:0005737">
    <property type="term" value="C:cytoplasm"/>
    <property type="evidence" value="ECO:0007669"/>
    <property type="project" value="TreeGrafter"/>
</dbReference>
<dbReference type="FunFam" id="3.30.300.30:FF:000010">
    <property type="entry name" value="Enterobactin synthetase component F"/>
    <property type="match status" value="4"/>
</dbReference>
<dbReference type="PROSITE" id="PS00455">
    <property type="entry name" value="AMP_BINDING"/>
    <property type="match status" value="4"/>
</dbReference>
<feature type="domain" description="Carrier" evidence="9">
    <location>
        <begin position="1000"/>
        <end position="1075"/>
    </location>
</feature>
<dbReference type="InterPro" id="IPR023213">
    <property type="entry name" value="CAT-like_dom_sf"/>
</dbReference>
<evidence type="ECO:0000256" key="6">
    <source>
        <dbReference type="ARBA" id="ARBA00022737"/>
    </source>
</evidence>
<dbReference type="Gene3D" id="3.40.50.980">
    <property type="match status" value="8"/>
</dbReference>
<dbReference type="InterPro" id="IPR001242">
    <property type="entry name" value="Condensation_dom"/>
</dbReference>
<keyword evidence="4" id="KW-0597">Phosphoprotein</keyword>
<dbReference type="Gene3D" id="2.30.38.10">
    <property type="entry name" value="Luciferase, Domain 3"/>
    <property type="match status" value="4"/>
</dbReference>
<dbReference type="NCBIfam" id="TIGR01720">
    <property type="entry name" value="NRPS-para261"/>
    <property type="match status" value="1"/>
</dbReference>
<reference evidence="10 11" key="1">
    <citation type="submission" date="2016-10" db="EMBL/GenBank/DDBJ databases">
        <authorList>
            <person name="de Groot N.N."/>
        </authorList>
    </citation>
    <scope>NUCLEOTIDE SEQUENCE [LARGE SCALE GENOMIC DNA]</scope>
    <source>
        <strain evidence="10 11">DSM 28129</strain>
    </source>
</reference>
<dbReference type="InterPro" id="IPR020806">
    <property type="entry name" value="PKS_PP-bd"/>
</dbReference>
<evidence type="ECO:0000256" key="1">
    <source>
        <dbReference type="ARBA" id="ARBA00001957"/>
    </source>
</evidence>
<dbReference type="InterPro" id="IPR025110">
    <property type="entry name" value="AMP-bd_C"/>
</dbReference>
<dbReference type="GO" id="GO:0016874">
    <property type="term" value="F:ligase activity"/>
    <property type="evidence" value="ECO:0007669"/>
    <property type="project" value="UniProtKB-KW"/>
</dbReference>
<dbReference type="STRING" id="670482.SAMN04488542_10714"/>
<dbReference type="Gene3D" id="3.30.559.10">
    <property type="entry name" value="Chloramphenicol acetyltransferase-like domain"/>
    <property type="match status" value="6"/>
</dbReference>
<evidence type="ECO:0000313" key="10">
    <source>
        <dbReference type="EMBL" id="SDF19663.1"/>
    </source>
</evidence>
<dbReference type="Gene3D" id="3.30.300.30">
    <property type="match status" value="4"/>
</dbReference>
<sequence length="5228" mass="594124">MSQVQILNLYPLSPMQEGMLYHFMLDPESDAYFQQNIVTVSEKLDPDLLNRSLEMIIERFDVFRTVFVYKNEERPLQVVLSEQEAQFYFEDLSGLNEEVKVSRFEDFKLEDRKQRFDLEAEGLIRLSVFAWDEERFELVWSFPHIIMDGWCLGIIAKEFFEIYSALKESRPVQLGPIFPYSSYIQWVSEQSREEALSYWNQYIGDVEQETALPGRKLGGFTEEKFELMQETLRLDESLTQDLIQLSQKHQTTLSTVFQAIWGLLLQIYNRSNEAVFGTVVSGRPDEVAGIEEMVGLFINTIPVKVSSAEGDTFASIVRRMQSAFVESNRYSYLSLADIQAKSMLKQQLIQHIVVFENYPISEEIMGSEEEKESRLVNITGFEGFEQTNYDFDVLVAPGRTLEISFRYNAARYDSDMVRRISSHLLNLAQQIVLNSDVSIDSYEVVTEEERRQIFEVFNDTEAEFPENTTIVEQFERIAVKELEQTAVTFGEEQLTYNALNRRVNQAARRLQQLGVKPDQIVGVMIERSIEMSVVLLAVLKAGGAYLPIDPSLPEERIGYMLRDSGAKVVLTQRKFESMLHNILIANETDTSGNGGNVQGNVTTLIVDDAELYVGDDRNLPLAAGPGDLAYIIYTSGTTGNPKGVMIEHRSLVNRLHWMQKKYPIGEADVILQKTPYTFDVSVWEQFWWAIQGAKVVFLEPGGEKDPQQIVEAIARNKVTTIHFVPSMLSAFLDSIEAGDDIVTNSLTSLRQVFASGEALNVEQVKRFNQLLYRGGSTKLINLYGPTEATIDVSYFDCSTGEQIERVPIGRPIDNTELYILSERGTIQPIGVAGELCIAGVQLARGYLNRPELTAEKFVPIPFRPEARMYRTGDLARWLPDGNIEYLGRIDHQVKIRGYRIELGEIETALLSHPAVKETVVIDREDSHREKYLCAYLVAEGAEPLQSKELREWLSVKLPQYMIPMHYVMLERMPLSPNGKISRNQLPSPEGNQVGRAEYAAAKNIVEVQLVRIWQEVLGLQKIGVKDNFFEIGGHSLRATTLVAKIHKEMNCSLALKDVFQYPTIEQMAEVISAMEKDDFESIPQVEERKYYPVSSGQKRLYILNQIEGGELSYNMPGAMTLEGRLDLNRLEEAFRQLIARHEILRTSFEMVEGEPVQRVHSSVSFSMEKYTPEGNIEEATRAFVRLFDLQQAPLMRAAVMELKPDQHILLYDMHHIISDGASIEVLIQELILLYSSSSKELAPLRIQYKDYAVWQQGDMQGERKKAQEEYWLDVFQGELPVLEMPTDFARAAIQRFEGDSIEFVIDKHRSEGLKQLAAETGSTLYMVLLSVYTTLLHKYTGQEDIIVGSPIAGRHHAELENLIGMFVNTLAFRSYPEGDKTVRDLILEIKEHTIEAYENQDYPFEELVEKLDIRRDLGRNPLFDTMFVLQNTEATVLEMDGVQLIPYQLGHSVAKFDITLQVMEQADELICSLDYATSLFKRETMERLTVHLMQLIDAMIIDPQAKLASIELITPDEKAQILDQFNDTDSNIYQNETIITLFEAQVERRSEHTAISFEGANMSYGELNKRANALARTLQAKGVTSGHRVGIMAERSLEMMVGIYAILKTGGAYVPIDPDFPKDRVSFILEDSEAKLLLTQNRFMERAESSFDGKLASLDDPSIYNEDVSNLSPAAGPKDLAYVMYTSGSTGRPKGVMIEHHSVVNYLSWLQAQYPINESDIILQKTTITFDVSVRELFWWVLTGSKMVLLSVGGEKNPEQILHTIQEQKITMIHFVPAMLNAFLEYVQHVPRKELMDKLGSLRQVFTSGEALQPQYAAHFWRMLEGKEISLINVYGPTEATVEVSYFNCEPDQSFKVMPIGKPVHNTKLYVMKEGTTSLQPIGVAGELCIAGVQVARGYLNRPELNDEKFVVDPFTPGGRMYRTGDLVRWMPDGNIEYLGRIDHQVKVRGYRIELGEVEEQLLNVEMVREAVVIPREDESGQKLLWAYFVADKELKASEINKALGQLLPNYMIPSWYVQLDRIPLTSNGKVDRKALAALEGDFAAGTEYVPPRSSVEKLLASVWQDVLGVEAVGIMDNFFELGGDSIKSIGVSSRLHQAGYKLEIRHMFNHSTIAELSQHVKPIVRNADQGEVTGKVGFTPIQHWFLEQKLQDQHHFNQAIMTYRQQGFDESALRKALNKLGEHHDALRVVLRRNENELEAWNRAASEGELFALEIIDFTSEPNLENAIEEKANEIQSSISLENGPLMRAGLFRCVDGDHLLLVIHHLVVDGVSWRILLEDLATGYDQALRGEELRLPAKTDSFQLWIDRLSDYASKSVVVSELEYWRSILGTETQPLPKDMHCDQPLLRDTDMITIQWSQEETEQLLKQANQAYNTDMNDLLLTALGMAVSDWSGVSQVLLNLEGHGRESIIPDMDITRTVGWFTSLYPVLLDVQSDTELPLQIKRIKESLRQIPNKGIGYGILKYLSGQFDESALAMRPEICFNYLGQFDQDLDKSDLELSPYSSGAAMSENMVSTYALEVNGMIVGGRLEFSLSYSTKQYRKETMEQLAELYQKNLKNVISHCAAKKITEPTPSDFLVKGMTLEELQQLSQQMERSGNIENIYPLAPMQKGMMFHSQMDPDSGAYFEQMTFTMKGTLSRDVFVQSLDILTQRHDVLRTNFYTGWKDQTLQVVFQDRRTKFVYEDLRSMPEQELESYIKKLQQEDKAKGFDLAQDALMRITVVRTGESEYRFLWSFHHILMDGWCLFIVAKEVFSTYISLSNNEKLELGRAWPYRQYFEWLERQDAGAAASYWREYLSGYEQQITLPQAKTRRKTGEYVSEKLVCTLGRELTGRIQKTAKRQQVTVNTLIQTAWGILLQRYNGTDDVVFGNVVSGRPADIPGIETMIGLFINTVPVRIRCHSEATVEEVMRTVQEQALSSQAYDTYPLYEIQALSSQKQGLINHIVVFENYPVDQQVEEMESGGQAGFEIVDVEVVEQTNYDFNLIVIPDEEIAIRLEYNASLFDTAGIEVIKDHLVHLMEQISANPHIPVSELKLVTEEEESRILKVFNDTSKDYPKDRTIHELFEAQVQRAPEQIAVVLEDTRLTYRELNEQANRLARALRAEGVGAGQFVGILADRSPEMIAGILGVLKAGGAYVPIDPEYPQERISYMLQDSRAKVLLVQNQWKDYAVFDGKKIELGDTTQYSDDASNLEPVSKANDLVYVIYTSGTTGKPKGVMVEHRSVVNLSLWHQRVYEIDQNDRSTLFAGVGFDASAWEIFPYLLAGSTIYVVDAESRLNPEQLNSFMNQNKISISFLPSQLCEHYMEFDNQHLRALLTGGDKLQRYNPNRYQLYNNYGPTENTVVTTYFRVDQLEDNIPIGRPIDNCRVYILDAQQQLQPVGVTGEIYISGAGIARGYLNQPDLTIEKFLSDPFVPGEVMYRTGDLGKWLPDGSISYLGRLDHQVKIRGFRIELGEIEAQLLKDNRVKDAVVTVDEHRGEKSLCAYYAVGKEQSIPVAELKKQILSELPVYMMPAAFVELSEMPLTPNGKIDRKALPIPDWSAHEDTYVAPEDEVEQRLADLWGEVLGIERVGAMDHFFELGGHSLNASMLLSRINKTFQVTLPLRILFEAPTLKWQAEKIKSAKPAGFEELRPAEKRAYYPVTSAQNRLLLVHDLHPVNTTYNVPFVLESQNILDPELIERTLVQLIERHEAFRTSFELRDGEYVQNIHDQVAFQLHKSQLTAANGSEEEKVLLEKKMNDFVQPFELTQAPLLRAELVATNGNRSFLMLDMHHTIADGVSMEIMIEEFYAIYNGEPLSESRHQYKDYAVWLDRLKANGVMKQHESFWLETYSDEIPVLSLPTDYPRPQIQSHAGSSVSLIVMEPGLLEEIRRIAAETGTTVYMVLFAGYQVLLHHYSGQEDLVIGTPIAGREHADIQRTIGMFVNTLAVRGKPESGKSYRQILLELKEHFLQVLEHQLYPFEELVDQLQLQRDVSRHPLFDTLFTLRTSALNKSEIQDDYFTPYEINSGISKFDLSLFAEEKGQYLQLDLEYATKLFRKDTAERILEHYVSILKSVVANVDESIENMTMITDKEYELIVHHFNDTVTDYPREATIHGLFKERAQSIPDRIAIVEEGRILTYRELDEQADILAQQLLGLGVKSQEPIGLMTERSAAAIIGMLGILKAGGVYLPIDSSYPDERILYMIEDASIRTLMAESPERAKGLDFDGTVLSLNKINPIASPSALPSVAANDLSYIMYTSGSTGKPKGVMVQHRNVIRLVQNTNYVTFEEGDRILLTGNITFDACTFEIWGALLNGLELHIIPESEILDADLLSDAIRIKHITTMWLTSSLFNQHAQYRPNMFTPLRHLIVGGDVLAPSYIRNVKQHSPDLKLINGYGPTENTTFSTCFQIDGEYANIPIGKPIANSTLYIVDKKLRLQPIGVPGEIVVGGDGVAYGYLNQEELTKLKFVPDPYNDGERLYLTGDLGRWLPDGTVEYIGRMDNQVKIRGYRIEIGEIEKQLMDYEDVNEALVVVAESSDRQKYLCAYVASNAQLNPQELKAHLTSKLPDYMVPSRYAVLERLPLTSNGKIDRRALPLPESVQIVQSEYTAPRNEVETRLAELWQQVLTIERVSIHDNFFELGGHSLKAIQIVSKARELGISISLNQLFQEQTINGLSRVIAETSSVRDSSSEQTVAITREEAEEALSKYTGYTCQLLLEESTDLSSTEGKWILLEVETPFLSGEEQDRLITFIQSHVDSSLHPHVIQTNRGIEDVAVGLEQEKSLDGWSAEGDANKLVDRLVDATMEQLDSMYETILHKPVIGTQPLSGMQRYHMKHPDSSGTVIELNRYVRTELLAEAIRLLVHKHEMLRCTLSSFDSNPVWEIRETPDELPLPVLNLSKYQPKLAEEVSVKLMSRLFYKPYDMHAGLPLYRMLLVERNLREHYLLLPCAHIIFDYMSSECISRDLIRIYDLLESGKELPAGESRSYSEYTTQLSRGLQGLEEAQLIDQFLLKAFESKANMVEEKLAHKNAKQYTKFSWSLATEPDDSKVSAERLWQAAFSQVVQICCSYLNVDQIPVWITNFGRQYEHSVYYDMVGEFIDQIPILAHQSDTPEALAETVQMRIDKAVRHNINFMSLMYDPEMASKYPEASQLLRSSLEGTPIIFNYIGEGGAASMGSMIEQVEQMEGQFEDRVIMFTARFSENQLYLSLVLPYEEHHDTMVNSMKLNDHLASQSIEYKGILS</sequence>
<dbReference type="CDD" id="cd05930">
    <property type="entry name" value="A_NRPS"/>
    <property type="match status" value="2"/>
</dbReference>
<feature type="domain" description="Carrier" evidence="9">
    <location>
        <begin position="3552"/>
        <end position="3627"/>
    </location>
</feature>
<keyword evidence="3" id="KW-0596">Phosphopantetheine</keyword>
<dbReference type="Pfam" id="PF13193">
    <property type="entry name" value="AMP-binding_C"/>
    <property type="match status" value="4"/>
</dbReference>
<keyword evidence="7" id="KW-0045">Antibiotic biosynthesis</keyword>
<dbReference type="FunFam" id="3.40.50.12780:FF:000012">
    <property type="entry name" value="Non-ribosomal peptide synthetase"/>
    <property type="match status" value="4"/>
</dbReference>
<dbReference type="SMART" id="SM00823">
    <property type="entry name" value="PKS_PP"/>
    <property type="match status" value="4"/>
</dbReference>
<evidence type="ECO:0000256" key="8">
    <source>
        <dbReference type="ARBA" id="ARBA00023268"/>
    </source>
</evidence>
<dbReference type="InterPro" id="IPR006162">
    <property type="entry name" value="Ppantetheine_attach_site"/>
</dbReference>
<dbReference type="PROSITE" id="PS00012">
    <property type="entry name" value="PHOSPHOPANTETHEINE"/>
    <property type="match status" value="3"/>
</dbReference>
<dbReference type="OrthoDB" id="9765680at2"/>
<dbReference type="InterPro" id="IPR009081">
    <property type="entry name" value="PP-bd_ACP"/>
</dbReference>
<dbReference type="GO" id="GO:0008610">
    <property type="term" value="P:lipid biosynthetic process"/>
    <property type="evidence" value="ECO:0007669"/>
    <property type="project" value="UniProtKB-ARBA"/>
</dbReference>
<dbReference type="NCBIfam" id="NF003417">
    <property type="entry name" value="PRK04813.1"/>
    <property type="match status" value="4"/>
</dbReference>
<dbReference type="PROSITE" id="PS50075">
    <property type="entry name" value="CARRIER"/>
    <property type="match status" value="4"/>
</dbReference>
<dbReference type="CDD" id="cd19543">
    <property type="entry name" value="DCL_NRPS"/>
    <property type="match status" value="2"/>
</dbReference>
<name>A0A1G7J453_9BACL</name>
<evidence type="ECO:0000256" key="5">
    <source>
        <dbReference type="ARBA" id="ARBA00022598"/>
    </source>
</evidence>
<keyword evidence="5" id="KW-0436">Ligase</keyword>
<dbReference type="FunFam" id="2.30.38.10:FF:000001">
    <property type="entry name" value="Non-ribosomal peptide synthetase PvdI"/>
    <property type="match status" value="4"/>
</dbReference>
<dbReference type="Gene3D" id="3.30.559.30">
    <property type="entry name" value="Nonribosomal peptide synthetase, condensation domain"/>
    <property type="match status" value="5"/>
</dbReference>
<feature type="domain" description="Carrier" evidence="9">
    <location>
        <begin position="2051"/>
        <end position="2125"/>
    </location>
</feature>
<dbReference type="FunFam" id="3.40.50.980:FF:000002">
    <property type="entry name" value="Enterobactin synthetase component F"/>
    <property type="match status" value="1"/>
</dbReference>
<dbReference type="GO" id="GO:0031177">
    <property type="term" value="F:phosphopantetheine binding"/>
    <property type="evidence" value="ECO:0007669"/>
    <property type="project" value="InterPro"/>
</dbReference>
<dbReference type="GO" id="GO:0044550">
    <property type="term" value="P:secondary metabolite biosynthetic process"/>
    <property type="evidence" value="ECO:0007669"/>
    <property type="project" value="UniProtKB-ARBA"/>
</dbReference>
<evidence type="ECO:0000256" key="2">
    <source>
        <dbReference type="ARBA" id="ARBA00006432"/>
    </source>
</evidence>
<dbReference type="CDD" id="cd12117">
    <property type="entry name" value="A_NRPS_Srf_like"/>
    <property type="match status" value="1"/>
</dbReference>
<keyword evidence="6" id="KW-0677">Repeat</keyword>
<keyword evidence="11" id="KW-1185">Reference proteome</keyword>
<dbReference type="InterPro" id="IPR010071">
    <property type="entry name" value="AA_adenyl_dom"/>
</dbReference>
<dbReference type="Proteomes" id="UP000198972">
    <property type="component" value="Unassembled WGS sequence"/>
</dbReference>
<proteinExistence type="inferred from homology"/>